<dbReference type="Pfam" id="PF02826">
    <property type="entry name" value="2-Hacid_dh_C"/>
    <property type="match status" value="1"/>
</dbReference>
<protein>
    <recommendedName>
        <fullName evidence="8">D-isomer specific 2-hydroxyacid dehydrogenase NAD-binding domain-containing protein</fullName>
    </recommendedName>
</protein>
<dbReference type="SUPFAM" id="SSF51735">
    <property type="entry name" value="NAD(P)-binding Rossmann-fold domains"/>
    <property type="match status" value="1"/>
</dbReference>
<dbReference type="PROSITE" id="PS00065">
    <property type="entry name" value="D_2_HYDROXYACID_DH_1"/>
    <property type="match status" value="1"/>
</dbReference>
<dbReference type="PANTHER" id="PTHR10996:SF178">
    <property type="entry name" value="2-HYDROXYACID DEHYDROGENASE YGL185C-RELATED"/>
    <property type="match status" value="1"/>
</dbReference>
<keyword evidence="2" id="KW-0520">NAD</keyword>
<dbReference type="Gene3D" id="3.40.50.720">
    <property type="entry name" value="NAD(P)-binding Rossmann-like Domain"/>
    <property type="match status" value="2"/>
</dbReference>
<proteinExistence type="inferred from homology"/>
<accession>A0A937G0R1</accession>
<dbReference type="Pfam" id="PF00389">
    <property type="entry name" value="2-Hacid_dh"/>
    <property type="match status" value="1"/>
</dbReference>
<dbReference type="GO" id="GO:0030267">
    <property type="term" value="F:glyoxylate reductase (NADPH) activity"/>
    <property type="evidence" value="ECO:0007669"/>
    <property type="project" value="TreeGrafter"/>
</dbReference>
<evidence type="ECO:0000313" key="6">
    <source>
        <dbReference type="EMBL" id="MBL6448393.1"/>
    </source>
</evidence>
<evidence type="ECO:0000256" key="2">
    <source>
        <dbReference type="ARBA" id="ARBA00023027"/>
    </source>
</evidence>
<dbReference type="SUPFAM" id="SSF52283">
    <property type="entry name" value="Formate/glycerate dehydrogenase catalytic domain-like"/>
    <property type="match status" value="1"/>
</dbReference>
<sequence length="309" mass="35497">MKIFSIGNHIKYSPTVASELNDFGRFEHIDAFPDEENFIKYCDKAEILISWGEPTARVIDNMPDLRLFVYMYSGYDRILKDQELLRSLRKNSIKVAYIPKYSTEGVSQFVLSALLAYNRKLMGSNVSTKQSPYELYLSKDLRDCNIGIVGLGSIGVSLAKKLYHLGVNVSAYTRNRLTKSMEIPVNFKSLKEIFENSDFICLTVELNDQTRNMINRELLSVTKQEAVILSIARKEIFVMEELAEVLKARKDVRVLIDDEDVDNSQLPNLTVTPHIAFNTERSLYNCTDMVFHNIREFNSGRPFFEISLN</sequence>
<dbReference type="InterPro" id="IPR006139">
    <property type="entry name" value="D-isomer_2_OHA_DH_cat_dom"/>
</dbReference>
<evidence type="ECO:0008006" key="8">
    <source>
        <dbReference type="Google" id="ProtNLM"/>
    </source>
</evidence>
<dbReference type="Proteomes" id="UP000614216">
    <property type="component" value="Unassembled WGS sequence"/>
</dbReference>
<evidence type="ECO:0000259" key="5">
    <source>
        <dbReference type="Pfam" id="PF02826"/>
    </source>
</evidence>
<keyword evidence="7" id="KW-1185">Reference proteome</keyword>
<evidence type="ECO:0000256" key="1">
    <source>
        <dbReference type="ARBA" id="ARBA00023002"/>
    </source>
</evidence>
<dbReference type="PANTHER" id="PTHR10996">
    <property type="entry name" value="2-HYDROXYACID DEHYDROGENASE-RELATED"/>
    <property type="match status" value="1"/>
</dbReference>
<comment type="caution">
    <text evidence="6">The sequence shown here is derived from an EMBL/GenBank/DDBJ whole genome shotgun (WGS) entry which is preliminary data.</text>
</comment>
<dbReference type="RefSeq" id="WP_202857930.1">
    <property type="nucleotide sequence ID" value="NZ_JAEUGD010000061.1"/>
</dbReference>
<evidence type="ECO:0000256" key="3">
    <source>
        <dbReference type="RuleBase" id="RU003719"/>
    </source>
</evidence>
<organism evidence="6 7">
    <name type="scientific">Fulvivirga marina</name>
    <dbReference type="NCBI Taxonomy" id="2494733"/>
    <lineage>
        <taxon>Bacteria</taxon>
        <taxon>Pseudomonadati</taxon>
        <taxon>Bacteroidota</taxon>
        <taxon>Cytophagia</taxon>
        <taxon>Cytophagales</taxon>
        <taxon>Fulvivirgaceae</taxon>
        <taxon>Fulvivirga</taxon>
    </lineage>
</organism>
<dbReference type="GO" id="GO:0005829">
    <property type="term" value="C:cytosol"/>
    <property type="evidence" value="ECO:0007669"/>
    <property type="project" value="TreeGrafter"/>
</dbReference>
<reference evidence="6" key="1">
    <citation type="submission" date="2021-01" db="EMBL/GenBank/DDBJ databases">
        <title>Fulvivirga kasyanovii gen. nov., sp nov., a novel member of the phylum Bacteroidetes isolated from seawater in a mussel farm.</title>
        <authorList>
            <person name="Zhao L.-H."/>
            <person name="Wang Z.-J."/>
        </authorList>
    </citation>
    <scope>NUCLEOTIDE SEQUENCE</scope>
    <source>
        <strain evidence="6">29W222</strain>
    </source>
</reference>
<dbReference type="InterPro" id="IPR050223">
    <property type="entry name" value="D-isomer_2-hydroxyacid_DH"/>
</dbReference>
<dbReference type="AlphaFoldDB" id="A0A937G0R1"/>
<gene>
    <name evidence="6" type="ORF">JMN32_18915</name>
</gene>
<feature type="domain" description="D-isomer specific 2-hydroxyacid dehydrogenase catalytic" evidence="4">
    <location>
        <begin position="23"/>
        <end position="302"/>
    </location>
</feature>
<dbReference type="InterPro" id="IPR029752">
    <property type="entry name" value="D-isomer_DH_CS1"/>
</dbReference>
<keyword evidence="1 3" id="KW-0560">Oxidoreductase</keyword>
<dbReference type="GO" id="GO:0051287">
    <property type="term" value="F:NAD binding"/>
    <property type="evidence" value="ECO:0007669"/>
    <property type="project" value="InterPro"/>
</dbReference>
<comment type="similarity">
    <text evidence="3">Belongs to the D-isomer specific 2-hydroxyacid dehydrogenase family.</text>
</comment>
<evidence type="ECO:0000259" key="4">
    <source>
        <dbReference type="Pfam" id="PF00389"/>
    </source>
</evidence>
<dbReference type="InterPro" id="IPR006140">
    <property type="entry name" value="D-isomer_DH_NAD-bd"/>
</dbReference>
<dbReference type="EMBL" id="JAEUGD010000061">
    <property type="protein sequence ID" value="MBL6448393.1"/>
    <property type="molecule type" value="Genomic_DNA"/>
</dbReference>
<feature type="domain" description="D-isomer specific 2-hydroxyacid dehydrogenase NAD-binding" evidence="5">
    <location>
        <begin position="112"/>
        <end position="276"/>
    </location>
</feature>
<dbReference type="GO" id="GO:0016618">
    <property type="term" value="F:hydroxypyruvate reductase [NAD(P)H] activity"/>
    <property type="evidence" value="ECO:0007669"/>
    <property type="project" value="TreeGrafter"/>
</dbReference>
<name>A0A937G0R1_9BACT</name>
<evidence type="ECO:0000313" key="7">
    <source>
        <dbReference type="Proteomes" id="UP000614216"/>
    </source>
</evidence>
<dbReference type="InterPro" id="IPR036291">
    <property type="entry name" value="NAD(P)-bd_dom_sf"/>
</dbReference>